<dbReference type="InterPro" id="IPR019734">
    <property type="entry name" value="TPR_rpt"/>
</dbReference>
<dbReference type="Pfam" id="PF13424">
    <property type="entry name" value="TPR_12"/>
    <property type="match status" value="1"/>
</dbReference>
<keyword evidence="3" id="KW-1185">Reference proteome</keyword>
<dbReference type="Pfam" id="PF25872">
    <property type="entry name" value="HTH_77"/>
    <property type="match status" value="1"/>
</dbReference>
<evidence type="ECO:0000259" key="1">
    <source>
        <dbReference type="SMART" id="SM01043"/>
    </source>
</evidence>
<evidence type="ECO:0000313" key="3">
    <source>
        <dbReference type="Proteomes" id="UP000295075"/>
    </source>
</evidence>
<dbReference type="Proteomes" id="UP000295075">
    <property type="component" value="Unassembled WGS sequence"/>
</dbReference>
<protein>
    <submittedName>
        <fullName evidence="2">Tetratricopeptide repeat protein</fullName>
    </submittedName>
</protein>
<comment type="caution">
    <text evidence="2">The sequence shown here is derived from an EMBL/GenBank/DDBJ whole genome shotgun (WGS) entry which is preliminary data.</text>
</comment>
<dbReference type="Gene3D" id="1.25.40.10">
    <property type="entry name" value="Tetratricopeptide repeat domain"/>
    <property type="match status" value="2"/>
</dbReference>
<gene>
    <name evidence="2" type="ORF">E1261_12045</name>
</gene>
<dbReference type="OrthoDB" id="3755432at2"/>
<dbReference type="InterPro" id="IPR005158">
    <property type="entry name" value="BTAD"/>
</dbReference>
<organism evidence="2 3">
    <name type="scientific">Kribbella albertanoniae</name>
    <dbReference type="NCBI Taxonomy" id="1266829"/>
    <lineage>
        <taxon>Bacteria</taxon>
        <taxon>Bacillati</taxon>
        <taxon>Actinomycetota</taxon>
        <taxon>Actinomycetes</taxon>
        <taxon>Propionibacteriales</taxon>
        <taxon>Kribbellaceae</taxon>
        <taxon>Kribbella</taxon>
    </lineage>
</organism>
<dbReference type="InterPro" id="IPR058852">
    <property type="entry name" value="HTH_77"/>
</dbReference>
<dbReference type="PANTHER" id="PTHR47691">
    <property type="entry name" value="REGULATOR-RELATED"/>
    <property type="match status" value="1"/>
</dbReference>
<evidence type="ECO:0000313" key="2">
    <source>
        <dbReference type="EMBL" id="TDC30983.1"/>
    </source>
</evidence>
<dbReference type="InterPro" id="IPR011990">
    <property type="entry name" value="TPR-like_helical_dom_sf"/>
</dbReference>
<dbReference type="SMART" id="SM01043">
    <property type="entry name" value="BTAD"/>
    <property type="match status" value="1"/>
</dbReference>
<reference evidence="2 3" key="1">
    <citation type="submission" date="2019-03" db="EMBL/GenBank/DDBJ databases">
        <title>Draft genome sequences of novel Actinobacteria.</title>
        <authorList>
            <person name="Sahin N."/>
            <person name="Ay H."/>
            <person name="Saygin H."/>
        </authorList>
    </citation>
    <scope>NUCLEOTIDE SEQUENCE [LARGE SCALE GENOMIC DNA]</scope>
    <source>
        <strain evidence="2 3">JCM 30547</strain>
    </source>
</reference>
<accession>A0A4R4Q7S7</accession>
<dbReference type="SMART" id="SM00028">
    <property type="entry name" value="TPR"/>
    <property type="match status" value="4"/>
</dbReference>
<proteinExistence type="predicted"/>
<sequence length="948" mass="103890">MAAGDLPVRLSSFVGRKAELTELSELVLAHRLVTVTGPGGGGKTRLAVALADRLRSRYGHRVRWLGLAGIPPRSAVDRVLAALADAFELSEETIESAVTALAGEPSLLVVDNCEHVLETAAPLLGELLRACPGLTVLATSQEALGIAGEAVYRLPPLKAEAARLFVDRAQAVSHGFELTEANGPHISAICTRLDGVPLAIELAAAWAPTLGVAQIAARLDDTLAVLTQGDREAMPRHRTLRAALDWSWDLLEKPEQELLAQLSVFHGGFSVDAVEAVAQSEDVLRSLSRLVNRSLVMVEQSDQAQYRLLRIVQQYAASRLGDDSGPAERLAQHALDLLQRAAGRWEGAEQQEWLDLFVAERDGLQTALTWHIDRGEAEQATKLVVGLWWPSYLLGRYRETRDRLERVLAMPGPVPPDLRTEAELALGTMAHLQGEADLAEVHLRVAFNAMKAAGDLTAEARELHWLGGAAMRRGEYDEARRLGERCIALWRTLDHPSNLSRAIDYLGMRELLAGELDRAEALLREARSRYESDGAGEGLGWTTVLLAGVEHYRGESAVARTLLGESRRLAERTNSGSTLAWTLQFLGLEERRAGRLDAAEDLLSQSLQAHNDHGNRWRAASILEALALTALARRNDRGQLRRAVRLLGHATSLRARLGTPVPAVEADEVSAGLQVARAALPLDEFRTAWAEGEIWSLEKVAEVDPTSRPASPPITIAETRVDALRIVALGVSEVHRNDTLLDAADWGYAKPRELFQFLLGSGPVSKGRIGAELWPDVSAQTLRNSFHTCLHQVRRTLGRSDWITFRGGRYEFNQSLEYAYDVADLEAAAAVGDLARVIDLYRGDYLTDVTGASWIDERRESLRQTFERSLIALAEAKATDGHVEESIDLYQRAVSHDPLLESAHRALISLHLIQGDRAAAVRQYNTVTEILATELRTTPSPQTTALLQ</sequence>
<dbReference type="Pfam" id="PF03704">
    <property type="entry name" value="BTAD"/>
    <property type="match status" value="1"/>
</dbReference>
<name>A0A4R4Q7S7_9ACTN</name>
<dbReference type="Gene3D" id="3.40.50.300">
    <property type="entry name" value="P-loop containing nucleotide triphosphate hydrolases"/>
    <property type="match status" value="1"/>
</dbReference>
<dbReference type="SUPFAM" id="SSF52540">
    <property type="entry name" value="P-loop containing nucleoside triphosphate hydrolases"/>
    <property type="match status" value="1"/>
</dbReference>
<dbReference type="EMBL" id="SMKA01000038">
    <property type="protein sequence ID" value="TDC30983.1"/>
    <property type="molecule type" value="Genomic_DNA"/>
</dbReference>
<dbReference type="SUPFAM" id="SSF48452">
    <property type="entry name" value="TPR-like"/>
    <property type="match status" value="2"/>
</dbReference>
<dbReference type="InterPro" id="IPR027417">
    <property type="entry name" value="P-loop_NTPase"/>
</dbReference>
<dbReference type="PANTHER" id="PTHR47691:SF3">
    <property type="entry name" value="HTH-TYPE TRANSCRIPTIONAL REGULATOR RV0890C-RELATED"/>
    <property type="match status" value="1"/>
</dbReference>
<dbReference type="AlphaFoldDB" id="A0A4R4Q7S7"/>
<feature type="domain" description="Bacterial transcriptional activator" evidence="1">
    <location>
        <begin position="820"/>
        <end position="948"/>
    </location>
</feature>
<dbReference type="RefSeq" id="WP_132405869.1">
    <property type="nucleotide sequence ID" value="NZ_SMKA01000038.1"/>
</dbReference>